<reference evidence="4" key="1">
    <citation type="submission" date="2021-08" db="EMBL/GenBank/DDBJ databases">
        <authorList>
            <person name="Nwanade C."/>
            <person name="Wang M."/>
            <person name="Masoudi A."/>
            <person name="Yu Z."/>
            <person name="Liu J."/>
        </authorList>
    </citation>
    <scope>NUCLEOTIDE SEQUENCE</scope>
    <source>
        <strain evidence="4">S166</strain>
        <plasmid evidence="4">unnamed6</plasmid>
    </source>
</reference>
<keyword evidence="4" id="KW-0614">Plasmid</keyword>
<protein>
    <submittedName>
        <fullName evidence="4">ParB/RepB/Spo0J family partition protein</fullName>
    </submittedName>
</protein>
<dbReference type="PANTHER" id="PTHR33375:SF1">
    <property type="entry name" value="CHROMOSOME-PARTITIONING PROTEIN PARB-RELATED"/>
    <property type="match status" value="1"/>
</dbReference>
<dbReference type="Gene3D" id="1.10.10.2830">
    <property type="match status" value="1"/>
</dbReference>
<evidence type="ECO:0000313" key="5">
    <source>
        <dbReference type="Proteomes" id="UP001058514"/>
    </source>
</evidence>
<dbReference type="SUPFAM" id="SSF109709">
    <property type="entry name" value="KorB DNA-binding domain-like"/>
    <property type="match status" value="1"/>
</dbReference>
<dbReference type="NCBIfam" id="TIGR00180">
    <property type="entry name" value="parB_part"/>
    <property type="match status" value="1"/>
</dbReference>
<dbReference type="CDD" id="cd16393">
    <property type="entry name" value="SPO0J_N"/>
    <property type="match status" value="1"/>
</dbReference>
<sequence length="324" mass="35437">MTSTLDKLRAAGKLEGLQSQKPVGGGEPLTIDIELIEPDPEQPRRHFDPDKLASLSANIAIRGVLQPITVQPKNQDGRHIIIMGERRWRAARMAGLSSVPALIREATADLRAIQLTENIQRDDLTTMEIALAVEQMRKDGMKRSQIAEDLGWGQAQVSQFFGVIAMPDELQELARNNVPVRALSDLNSLWKKDEQAARRFVYETPPEEINRVTVAGLRAEVEAGQGVPPSDAPPQEAPAEDKKPNFAAGLSALSGGDRSNEAQGGKRSSNGQVAILCQQGDQIGRILTDRKAKSNKALMVSFENGERIEEVALTDIVLFEVIEL</sequence>
<comment type="similarity">
    <text evidence="1">Belongs to the ParB family.</text>
</comment>
<dbReference type="Pfam" id="PF02195">
    <property type="entry name" value="ParB_N"/>
    <property type="match status" value="1"/>
</dbReference>
<dbReference type="InterPro" id="IPR004437">
    <property type="entry name" value="ParB/RepB/Spo0J"/>
</dbReference>
<evidence type="ECO:0000313" key="4">
    <source>
        <dbReference type="EMBL" id="UWQ44028.1"/>
    </source>
</evidence>
<dbReference type="InterPro" id="IPR003115">
    <property type="entry name" value="ParB_N"/>
</dbReference>
<dbReference type="InterPro" id="IPR036086">
    <property type="entry name" value="ParB/Sulfiredoxin_sf"/>
</dbReference>
<evidence type="ECO:0000256" key="1">
    <source>
        <dbReference type="ARBA" id="ARBA00006295"/>
    </source>
</evidence>
<feature type="region of interest" description="Disordered" evidence="2">
    <location>
        <begin position="247"/>
        <end position="272"/>
    </location>
</feature>
<dbReference type="SUPFAM" id="SSF110849">
    <property type="entry name" value="ParB/Sulfiredoxin"/>
    <property type="match status" value="1"/>
</dbReference>
<dbReference type="PANTHER" id="PTHR33375">
    <property type="entry name" value="CHROMOSOME-PARTITIONING PROTEIN PARB-RELATED"/>
    <property type="match status" value="1"/>
</dbReference>
<dbReference type="SMART" id="SM00470">
    <property type="entry name" value="ParB"/>
    <property type="match status" value="1"/>
</dbReference>
<dbReference type="EMBL" id="CP081057">
    <property type="protein sequence ID" value="UWQ44028.1"/>
    <property type="molecule type" value="Genomic_DNA"/>
</dbReference>
<evidence type="ECO:0000256" key="2">
    <source>
        <dbReference type="SAM" id="MobiDB-lite"/>
    </source>
</evidence>
<dbReference type="Proteomes" id="UP001058514">
    <property type="component" value="Plasmid unnamed6"/>
</dbReference>
<proteinExistence type="inferred from homology"/>
<geneLocation type="plasmid" evidence="4 5">
    <name>unnamed6</name>
</geneLocation>
<evidence type="ECO:0000259" key="3">
    <source>
        <dbReference type="SMART" id="SM00470"/>
    </source>
</evidence>
<accession>A0ABY5WR63</accession>
<dbReference type="Gene3D" id="3.90.1530.30">
    <property type="match status" value="1"/>
</dbReference>
<name>A0ABY5WR63_9RHOB</name>
<gene>
    <name evidence="4" type="ORF">K3718_21285</name>
</gene>
<organism evidence="4 5">
    <name type="scientific">Leisingera aquaemixtae</name>
    <dbReference type="NCBI Taxonomy" id="1396826"/>
    <lineage>
        <taxon>Bacteria</taxon>
        <taxon>Pseudomonadati</taxon>
        <taxon>Pseudomonadota</taxon>
        <taxon>Alphaproteobacteria</taxon>
        <taxon>Rhodobacterales</taxon>
        <taxon>Roseobacteraceae</taxon>
        <taxon>Leisingera</taxon>
    </lineage>
</organism>
<dbReference type="InterPro" id="IPR050336">
    <property type="entry name" value="Chromosome_partition/occlusion"/>
</dbReference>
<keyword evidence="5" id="KW-1185">Reference proteome</keyword>
<dbReference type="Pfam" id="PF08535">
    <property type="entry name" value="KorB"/>
    <property type="match status" value="1"/>
</dbReference>
<dbReference type="InterPro" id="IPR013741">
    <property type="entry name" value="KorB_domain"/>
</dbReference>
<dbReference type="RefSeq" id="WP_259966440.1">
    <property type="nucleotide sequence ID" value="NZ_CP081057.1"/>
</dbReference>
<feature type="domain" description="ParB-like N-terminal" evidence="3">
    <location>
        <begin position="29"/>
        <end position="119"/>
    </location>
</feature>